<dbReference type="SMART" id="SM00345">
    <property type="entry name" value="HTH_GNTR"/>
    <property type="match status" value="1"/>
</dbReference>
<dbReference type="PRINTS" id="PR00035">
    <property type="entry name" value="HTHGNTR"/>
</dbReference>
<protein>
    <submittedName>
        <fullName evidence="5">GntR family transcriptional regulator</fullName>
    </submittedName>
</protein>
<dbReference type="RefSeq" id="WP_073105530.1">
    <property type="nucleotide sequence ID" value="NZ_FQZY01000010.1"/>
</dbReference>
<evidence type="ECO:0000259" key="4">
    <source>
        <dbReference type="PROSITE" id="PS50949"/>
    </source>
</evidence>
<dbReference type="PROSITE" id="PS50949">
    <property type="entry name" value="HTH_GNTR"/>
    <property type="match status" value="1"/>
</dbReference>
<proteinExistence type="predicted"/>
<dbReference type="Gene3D" id="1.10.10.10">
    <property type="entry name" value="Winged helix-like DNA-binding domain superfamily/Winged helix DNA-binding domain"/>
    <property type="match status" value="1"/>
</dbReference>
<feature type="domain" description="HTH gntR-type" evidence="4">
    <location>
        <begin position="4"/>
        <end position="72"/>
    </location>
</feature>
<dbReference type="GO" id="GO:0003700">
    <property type="term" value="F:DNA-binding transcription factor activity"/>
    <property type="evidence" value="ECO:0007669"/>
    <property type="project" value="InterPro"/>
</dbReference>
<dbReference type="GO" id="GO:0003677">
    <property type="term" value="F:DNA binding"/>
    <property type="evidence" value="ECO:0007669"/>
    <property type="project" value="UniProtKB-KW"/>
</dbReference>
<dbReference type="InterPro" id="IPR028978">
    <property type="entry name" value="Chorismate_lyase_/UTRA_dom_sf"/>
</dbReference>
<dbReference type="AlphaFoldDB" id="A0A1M6JV18"/>
<sequence>MKQNWSWETIADSLIQDFQKKVYDKGEKMPSENKLAARFGVPRSEIRKAYERLKELGYVYSMQGYGSFFSGKREKIRLSMSDESFSKKLSAMNVSFETRNLGCRKLHDDSLIQTMLGLDSDEAIYKITRLRILNDEPIAIHTSYLPLDLFPTIREDGKTITSLYDYMHSCGYLNLHSENVQLTVSSLKDKERTLLNIKGYAPSLILTERCVSLPSGIILQVARTVYRSDKFIFEL</sequence>
<dbReference type="OrthoDB" id="9801546at2"/>
<evidence type="ECO:0000256" key="1">
    <source>
        <dbReference type="ARBA" id="ARBA00023015"/>
    </source>
</evidence>
<organism evidence="5 6">
    <name type="scientific">Hespellia stercorisuis DSM 15480</name>
    <dbReference type="NCBI Taxonomy" id="1121950"/>
    <lineage>
        <taxon>Bacteria</taxon>
        <taxon>Bacillati</taxon>
        <taxon>Bacillota</taxon>
        <taxon>Clostridia</taxon>
        <taxon>Lachnospirales</taxon>
        <taxon>Lachnospiraceae</taxon>
        <taxon>Hespellia</taxon>
    </lineage>
</organism>
<evidence type="ECO:0000256" key="2">
    <source>
        <dbReference type="ARBA" id="ARBA00023125"/>
    </source>
</evidence>
<dbReference type="InterPro" id="IPR036390">
    <property type="entry name" value="WH_DNA-bd_sf"/>
</dbReference>
<evidence type="ECO:0000256" key="3">
    <source>
        <dbReference type="ARBA" id="ARBA00023163"/>
    </source>
</evidence>
<keyword evidence="3" id="KW-0804">Transcription</keyword>
<dbReference type="InterPro" id="IPR050679">
    <property type="entry name" value="Bact_HTH_transcr_reg"/>
</dbReference>
<dbReference type="Pfam" id="PF07702">
    <property type="entry name" value="UTRA"/>
    <property type="match status" value="1"/>
</dbReference>
<dbReference type="Proteomes" id="UP000184301">
    <property type="component" value="Unassembled WGS sequence"/>
</dbReference>
<dbReference type="InterPro" id="IPR000524">
    <property type="entry name" value="Tscrpt_reg_HTH_GntR"/>
</dbReference>
<dbReference type="SMART" id="SM00866">
    <property type="entry name" value="UTRA"/>
    <property type="match status" value="1"/>
</dbReference>
<dbReference type="STRING" id="1121950.SAMN02745243_00736"/>
<dbReference type="Gene3D" id="3.40.1410.10">
    <property type="entry name" value="Chorismate lyase-like"/>
    <property type="match status" value="1"/>
</dbReference>
<dbReference type="InterPro" id="IPR036388">
    <property type="entry name" value="WH-like_DNA-bd_sf"/>
</dbReference>
<dbReference type="PANTHER" id="PTHR44846">
    <property type="entry name" value="MANNOSYL-D-GLYCERATE TRANSPORT/METABOLISM SYSTEM REPRESSOR MNGR-RELATED"/>
    <property type="match status" value="1"/>
</dbReference>
<dbReference type="InterPro" id="IPR011663">
    <property type="entry name" value="UTRA"/>
</dbReference>
<dbReference type="CDD" id="cd07377">
    <property type="entry name" value="WHTH_GntR"/>
    <property type="match status" value="1"/>
</dbReference>
<reference evidence="5 6" key="1">
    <citation type="submission" date="2016-11" db="EMBL/GenBank/DDBJ databases">
        <authorList>
            <person name="Jaros S."/>
            <person name="Januszkiewicz K."/>
            <person name="Wedrychowicz H."/>
        </authorList>
    </citation>
    <scope>NUCLEOTIDE SEQUENCE [LARGE SCALE GENOMIC DNA]</scope>
    <source>
        <strain evidence="5 6">DSM 15480</strain>
    </source>
</reference>
<dbReference type="EMBL" id="FQZY01000010">
    <property type="protein sequence ID" value="SHJ50526.1"/>
    <property type="molecule type" value="Genomic_DNA"/>
</dbReference>
<dbReference type="GO" id="GO:0045892">
    <property type="term" value="P:negative regulation of DNA-templated transcription"/>
    <property type="evidence" value="ECO:0007669"/>
    <property type="project" value="TreeGrafter"/>
</dbReference>
<dbReference type="SUPFAM" id="SSF64288">
    <property type="entry name" value="Chorismate lyase-like"/>
    <property type="match status" value="1"/>
</dbReference>
<evidence type="ECO:0000313" key="6">
    <source>
        <dbReference type="Proteomes" id="UP000184301"/>
    </source>
</evidence>
<accession>A0A1M6JV18</accession>
<dbReference type="PANTHER" id="PTHR44846:SF17">
    <property type="entry name" value="GNTR-FAMILY TRANSCRIPTIONAL REGULATOR"/>
    <property type="match status" value="1"/>
</dbReference>
<name>A0A1M6JV18_9FIRM</name>
<keyword evidence="6" id="KW-1185">Reference proteome</keyword>
<dbReference type="Pfam" id="PF00392">
    <property type="entry name" value="GntR"/>
    <property type="match status" value="1"/>
</dbReference>
<gene>
    <name evidence="5" type="ORF">SAMN02745243_00736</name>
</gene>
<keyword evidence="1" id="KW-0805">Transcription regulation</keyword>
<dbReference type="SUPFAM" id="SSF46785">
    <property type="entry name" value="Winged helix' DNA-binding domain"/>
    <property type="match status" value="1"/>
</dbReference>
<keyword evidence="2" id="KW-0238">DNA-binding</keyword>
<evidence type="ECO:0000313" key="5">
    <source>
        <dbReference type="EMBL" id="SHJ50526.1"/>
    </source>
</evidence>